<proteinExistence type="inferred from homology"/>
<organism evidence="14 15">
    <name type="scientific">Endozoicomonas gorgoniicola</name>
    <dbReference type="NCBI Taxonomy" id="1234144"/>
    <lineage>
        <taxon>Bacteria</taxon>
        <taxon>Pseudomonadati</taxon>
        <taxon>Pseudomonadota</taxon>
        <taxon>Gammaproteobacteria</taxon>
        <taxon>Oceanospirillales</taxon>
        <taxon>Endozoicomonadaceae</taxon>
        <taxon>Endozoicomonas</taxon>
    </lineage>
</organism>
<dbReference type="PIRSF" id="PIRSF006431">
    <property type="entry name" value="Pept_S33"/>
    <property type="match status" value="1"/>
</dbReference>
<evidence type="ECO:0000256" key="12">
    <source>
        <dbReference type="RuleBase" id="RU003421"/>
    </source>
</evidence>
<evidence type="ECO:0000256" key="7">
    <source>
        <dbReference type="ARBA" id="ARBA00022490"/>
    </source>
</evidence>
<dbReference type="InterPro" id="IPR000073">
    <property type="entry name" value="AB_hydrolase_1"/>
</dbReference>
<evidence type="ECO:0000256" key="3">
    <source>
        <dbReference type="ARBA" id="ARBA00010088"/>
    </source>
</evidence>
<evidence type="ECO:0000256" key="8">
    <source>
        <dbReference type="ARBA" id="ARBA00022670"/>
    </source>
</evidence>
<comment type="caution">
    <text evidence="14">The sequence shown here is derived from an EMBL/GenBank/DDBJ whole genome shotgun (WGS) entry which is preliminary data.</text>
</comment>
<evidence type="ECO:0000256" key="2">
    <source>
        <dbReference type="ARBA" id="ARBA00004496"/>
    </source>
</evidence>
<reference evidence="14 15" key="1">
    <citation type="submission" date="2022-10" db="EMBL/GenBank/DDBJ databases">
        <title>High-quality genome sequences of two octocoral-associated bacteria, Endozoicomonas euniceicola EF212 and Endozoicomonas gorgoniicola PS125.</title>
        <authorList>
            <person name="Chiou Y.-J."/>
            <person name="Chen Y.-H."/>
        </authorList>
    </citation>
    <scope>NUCLEOTIDE SEQUENCE [LARGE SCALE GENOMIC DNA]</scope>
    <source>
        <strain evidence="14 15">PS125</strain>
    </source>
</reference>
<name>A0ABT3N3T3_9GAMM</name>
<dbReference type="Gene3D" id="3.40.50.1820">
    <property type="entry name" value="alpha/beta hydrolase"/>
    <property type="match status" value="1"/>
</dbReference>
<sequence>MHTLYPAIKPYTTHFLKVDKLHELYVEESGSPNGIPVLFIHGGPGAGSTEKSRRFFDPEKYRIIVFDQRGCGHSRPHLELKDNTTQHLVEDIEKIRTFLKVDSWVLFGGSWGSTLALVYAQAHPAKVRGLILRGIFLARQQDQDWLYKPDGAARIFPDHWAHFVEIIPEEERGDMLKAYHRRLMGDNELARMNAAKHWSLWEGRISSLRPSQEMEDEAADPHFAMAIARIEAHYFVNDAFLKPEQIISNMGLIDQIPGIIIHGRYDMVCPLDNAAELARCWTQAELLVIRDAGHAAGEASITDALVRASDKFARQFEEPA</sequence>
<dbReference type="EC" id="3.4.11.5" evidence="4 11"/>
<dbReference type="InterPro" id="IPR029058">
    <property type="entry name" value="AB_hydrolase_fold"/>
</dbReference>
<dbReference type="Pfam" id="PF00561">
    <property type="entry name" value="Abhydrolase_1"/>
    <property type="match status" value="1"/>
</dbReference>
<keyword evidence="7 11" id="KW-0963">Cytoplasm</keyword>
<dbReference type="PRINTS" id="PR00111">
    <property type="entry name" value="ABHYDROLASE"/>
</dbReference>
<dbReference type="PANTHER" id="PTHR43722:SF1">
    <property type="entry name" value="PROLINE IMINOPEPTIDASE"/>
    <property type="match status" value="1"/>
</dbReference>
<dbReference type="EMBL" id="JAPFCC010000001">
    <property type="protein sequence ID" value="MCW7556269.1"/>
    <property type="molecule type" value="Genomic_DNA"/>
</dbReference>
<evidence type="ECO:0000256" key="4">
    <source>
        <dbReference type="ARBA" id="ARBA00012568"/>
    </source>
</evidence>
<evidence type="ECO:0000256" key="5">
    <source>
        <dbReference type="ARBA" id="ARBA00021843"/>
    </source>
</evidence>
<dbReference type="GO" id="GO:0004177">
    <property type="term" value="F:aminopeptidase activity"/>
    <property type="evidence" value="ECO:0007669"/>
    <property type="project" value="UniProtKB-KW"/>
</dbReference>
<dbReference type="PRINTS" id="PR00793">
    <property type="entry name" value="PROAMNOPTASE"/>
</dbReference>
<feature type="domain" description="AB hydrolase-1" evidence="13">
    <location>
        <begin position="36"/>
        <end position="296"/>
    </location>
</feature>
<accession>A0ABT3N3T3</accession>
<comment type="catalytic activity">
    <reaction evidence="1 11 12">
        <text>Release of N-terminal proline from a peptide.</text>
        <dbReference type="EC" id="3.4.11.5"/>
    </reaction>
</comment>
<evidence type="ECO:0000256" key="10">
    <source>
        <dbReference type="ARBA" id="ARBA00029605"/>
    </source>
</evidence>
<dbReference type="Proteomes" id="UP001209854">
    <property type="component" value="Unassembled WGS sequence"/>
</dbReference>
<keyword evidence="9 11" id="KW-0378">Hydrolase</keyword>
<comment type="subcellular location">
    <subcellularLocation>
        <location evidence="2 11">Cytoplasm</location>
    </subcellularLocation>
</comment>
<dbReference type="InterPro" id="IPR005944">
    <property type="entry name" value="Pro_iminopeptidase"/>
</dbReference>
<dbReference type="PANTHER" id="PTHR43722">
    <property type="entry name" value="PROLINE IMINOPEPTIDASE"/>
    <property type="match status" value="1"/>
</dbReference>
<dbReference type="InterPro" id="IPR002410">
    <property type="entry name" value="Peptidase_S33"/>
</dbReference>
<evidence type="ECO:0000313" key="15">
    <source>
        <dbReference type="Proteomes" id="UP001209854"/>
    </source>
</evidence>
<dbReference type="NCBIfam" id="TIGR01249">
    <property type="entry name" value="pro_imino_pep_1"/>
    <property type="match status" value="1"/>
</dbReference>
<dbReference type="SUPFAM" id="SSF53474">
    <property type="entry name" value="alpha/beta-Hydrolases"/>
    <property type="match status" value="1"/>
</dbReference>
<comment type="similarity">
    <text evidence="3 11 12">Belongs to the peptidase S33 family.</text>
</comment>
<evidence type="ECO:0000313" key="14">
    <source>
        <dbReference type="EMBL" id="MCW7556269.1"/>
    </source>
</evidence>
<evidence type="ECO:0000256" key="11">
    <source>
        <dbReference type="PIRNR" id="PIRNR006431"/>
    </source>
</evidence>
<evidence type="ECO:0000256" key="1">
    <source>
        <dbReference type="ARBA" id="ARBA00001585"/>
    </source>
</evidence>
<evidence type="ECO:0000259" key="13">
    <source>
        <dbReference type="Pfam" id="PF00561"/>
    </source>
</evidence>
<keyword evidence="8 11" id="KW-0645">Protease</keyword>
<gene>
    <name evidence="14" type="primary">pip</name>
    <name evidence="14" type="ORF">NX722_27295</name>
</gene>
<evidence type="ECO:0000256" key="9">
    <source>
        <dbReference type="ARBA" id="ARBA00022801"/>
    </source>
</evidence>
<dbReference type="RefSeq" id="WP_262565964.1">
    <property type="nucleotide sequence ID" value="NZ_JAPFCC010000001.1"/>
</dbReference>
<evidence type="ECO:0000256" key="6">
    <source>
        <dbReference type="ARBA" id="ARBA00022438"/>
    </source>
</evidence>
<keyword evidence="15" id="KW-1185">Reference proteome</keyword>
<protein>
    <recommendedName>
        <fullName evidence="5 11">Proline iminopeptidase</fullName>
        <shortName evidence="11">PIP</shortName>
        <ecNumber evidence="4 11">3.4.11.5</ecNumber>
    </recommendedName>
    <alternativeName>
        <fullName evidence="10 11">Prolyl aminopeptidase</fullName>
    </alternativeName>
</protein>
<keyword evidence="6 11" id="KW-0031">Aminopeptidase</keyword>